<feature type="compositionally biased region" description="Basic residues" evidence="1">
    <location>
        <begin position="440"/>
        <end position="449"/>
    </location>
</feature>
<evidence type="ECO:0000313" key="3">
    <source>
        <dbReference type="EMBL" id="ACL53076.1"/>
    </source>
</evidence>
<dbReference type="KEGG" id="zma:100279568"/>
<protein>
    <recommendedName>
        <fullName evidence="2">DUF3741 domain-containing protein</fullName>
    </recommendedName>
</protein>
<dbReference type="EMBL" id="BT054469">
    <property type="protein sequence ID" value="ACL53076.1"/>
    <property type="molecule type" value="mRNA"/>
</dbReference>
<feature type="compositionally biased region" description="Basic and acidic residues" evidence="1">
    <location>
        <begin position="346"/>
        <end position="355"/>
    </location>
</feature>
<feature type="compositionally biased region" description="Polar residues" evidence="1">
    <location>
        <begin position="303"/>
        <end position="320"/>
    </location>
</feature>
<feature type="compositionally biased region" description="Low complexity" evidence="1">
    <location>
        <begin position="392"/>
        <end position="408"/>
    </location>
</feature>
<evidence type="ECO:0000259" key="2">
    <source>
        <dbReference type="Pfam" id="PF14383"/>
    </source>
</evidence>
<dbReference type="PANTHER" id="PTHR34282">
    <property type="entry name" value="OS01G0228800 PROTEIN-RELATED"/>
    <property type="match status" value="1"/>
</dbReference>
<dbReference type="RefSeq" id="NP_001146037.1">
    <property type="nucleotide sequence ID" value="NM_001152565.1"/>
</dbReference>
<dbReference type="InterPro" id="IPR032795">
    <property type="entry name" value="DUF3741-assoc"/>
</dbReference>
<accession>B7ZYS7</accession>
<dbReference type="ExpressionAtlas" id="B7ZYS7">
    <property type="expression patterns" value="baseline and differential"/>
</dbReference>
<proteinExistence type="evidence at transcript level"/>
<feature type="region of interest" description="Disordered" evidence="1">
    <location>
        <begin position="208"/>
        <end position="320"/>
    </location>
</feature>
<organism evidence="3">
    <name type="scientific">Zea mays</name>
    <name type="common">Maize</name>
    <dbReference type="NCBI Taxonomy" id="4577"/>
    <lineage>
        <taxon>Eukaryota</taxon>
        <taxon>Viridiplantae</taxon>
        <taxon>Streptophyta</taxon>
        <taxon>Embryophyta</taxon>
        <taxon>Tracheophyta</taxon>
        <taxon>Spermatophyta</taxon>
        <taxon>Magnoliopsida</taxon>
        <taxon>Liliopsida</taxon>
        <taxon>Poales</taxon>
        <taxon>Poaceae</taxon>
        <taxon>PACMAD clade</taxon>
        <taxon>Panicoideae</taxon>
        <taxon>Andropogonodae</taxon>
        <taxon>Andropogoneae</taxon>
        <taxon>Tripsacinae</taxon>
        <taxon>Zea</taxon>
    </lineage>
</organism>
<name>B7ZYS7_MAIZE</name>
<dbReference type="OrthoDB" id="1079501at2759"/>
<evidence type="ECO:0000256" key="1">
    <source>
        <dbReference type="SAM" id="MobiDB-lite"/>
    </source>
</evidence>
<feature type="domain" description="DUF3741" evidence="2">
    <location>
        <begin position="229"/>
        <end position="247"/>
    </location>
</feature>
<dbReference type="GeneID" id="100279568"/>
<reference evidence="3" key="1">
    <citation type="journal article" date="2009" name="PLoS Genet.">
        <title>Sequencing, mapping, and analysis of 27,455 maize full-length cDNAs.</title>
        <authorList>
            <person name="Soderlund C."/>
            <person name="Descour A."/>
            <person name="Kudrna D."/>
            <person name="Bomhoff M."/>
            <person name="Boyd L."/>
            <person name="Currie J."/>
            <person name="Angelova A."/>
            <person name="Collura K."/>
            <person name="Wissotski M."/>
            <person name="Ashley E."/>
            <person name="Morrow D."/>
            <person name="Fernandes J."/>
            <person name="Walbot V."/>
            <person name="Yu Y."/>
        </authorList>
    </citation>
    <scope>NUCLEOTIDE SEQUENCE</scope>
    <source>
        <strain evidence="3">B73</strain>
    </source>
</reference>
<feature type="compositionally biased region" description="Basic and acidic residues" evidence="1">
    <location>
        <begin position="366"/>
        <end position="391"/>
    </location>
</feature>
<dbReference type="Pfam" id="PF14383">
    <property type="entry name" value="VARLMGL"/>
    <property type="match status" value="1"/>
</dbReference>
<feature type="region of interest" description="Disordered" evidence="1">
    <location>
        <begin position="343"/>
        <end position="452"/>
    </location>
</feature>
<dbReference type="PANTHER" id="PTHR34282:SF2">
    <property type="entry name" value="DUF3741 DOMAIN-CONTAINING PROTEIN"/>
    <property type="match status" value="1"/>
</dbReference>
<sequence length="728" mass="80102">MHQDSFRSVVCRSLSKSLPPRSKDGSCSETVQCTVPCIVTLQPSVCRSCQGRDVQSASQSYREDERSMSFHGDYLMVPSLSKHFAEDLLIRGAMDLQESLAMLERFQAASLSMRLLSSKKIRPETGEQSPAIDTIVREVLLRPSNAKQVQVNGLKQQLSDSTSELKNIVKDSFYKKNHSLVSNNEQASLTLSQSARHLPNSYLMPKPAAHQKKSVPMSSPSCAAVRPEKSKTPSLVAKLMGLDGLPSPKAKSTMKDDKNKAASSPRALFDTERPRSKRLLPQLLKQEAGFGSEMPRSEKLPPLQSNVQKNSTSSKKGIVGTSYTTGAVHDTASIKPIQRAAYVEQARPKSPKEIKIVSSPTGRKQRANEINRRSTEKQRPYSGERSRERMNAAKSRAGSASRSAEAVAKQCDRRSVASRSNRTCDSVVKPNSPKPQSNSRARRVPRRNVKSSTVDELVAYEIEKEILHALDQTDGPSTEHSATPSDEACPSADWDEASSVGDILKDPGEASETSQSAVRDCRISSAGADADAIHSPTHRAPTREAEIKDEIGLLLLSDKPFLSRAAELIGVDVYGDLSNQCDRISKARTRNRRLYLDAAGEQLELKHRQQNILWPYARPLGRRWRSSSSAYLSLEELLRDVSDGVRNLEDGYCSGDARRGSKDSLDVKLERDLTSSADALISSVWDMGWQGLACVEAECFVRDAGEEILSLLVEEAALDMCLHCHSAI</sequence>
<dbReference type="AlphaFoldDB" id="B7ZYS7"/>
<feature type="compositionally biased region" description="Polar residues" evidence="1">
    <location>
        <begin position="474"/>
        <end position="484"/>
    </location>
</feature>
<feature type="region of interest" description="Disordered" evidence="1">
    <location>
        <begin position="471"/>
        <end position="518"/>
    </location>
</feature>